<dbReference type="KEGG" id="mbn:Mboo_1802"/>
<sequence length="307" mass="34734">MKFNKDEVCILIPTLNESLTIGPVIKDFKSLGFNRILVIDGKSTDNTVKNAREAGAVVRTQSGKGKGNAIIEAFEIIEEPYILMVDGDGTYSAKDAEKMLTPLFLGFDQVIGDRLINAEEGSFSHLNLFGNHMLNLFFKLAHSRDLHDILSGYRAFTKLSIQQMNLKETGFEIETEMSVEAVRNGQRIMVVPIRYSRRPGTPTKLSPFHDGIRIVTTIYRLARVNNPMFYFGIMGLSISVLGLLTGVYVLLEWFRNIQHIPLTILTVLLIVVGIEIFMFGMISDMLLVFHREIIREIQLNQQPRQPK</sequence>
<evidence type="ECO:0000313" key="4">
    <source>
        <dbReference type="Proteomes" id="UP000002408"/>
    </source>
</evidence>
<accession>A7I9A7</accession>
<dbReference type="Proteomes" id="UP000002408">
    <property type="component" value="Chromosome"/>
</dbReference>
<dbReference type="RefSeq" id="WP_012107368.1">
    <property type="nucleotide sequence ID" value="NC_009712.1"/>
</dbReference>
<dbReference type="Gene3D" id="3.90.550.10">
    <property type="entry name" value="Spore Coat Polysaccharide Biosynthesis Protein SpsA, Chain A"/>
    <property type="match status" value="1"/>
</dbReference>
<evidence type="ECO:0000256" key="1">
    <source>
        <dbReference type="SAM" id="Phobius"/>
    </source>
</evidence>
<keyword evidence="4" id="KW-1185">Reference proteome</keyword>
<organism evidence="3 4">
    <name type="scientific">Methanoregula boonei (strain DSM 21154 / JCM 14090 / 6A8)</name>
    <dbReference type="NCBI Taxonomy" id="456442"/>
    <lineage>
        <taxon>Archaea</taxon>
        <taxon>Methanobacteriati</taxon>
        <taxon>Methanobacteriota</taxon>
        <taxon>Stenosarchaea group</taxon>
        <taxon>Methanomicrobia</taxon>
        <taxon>Methanomicrobiales</taxon>
        <taxon>Methanoregulaceae</taxon>
        <taxon>Methanoregula</taxon>
    </lineage>
</organism>
<feature type="transmembrane region" description="Helical" evidence="1">
    <location>
        <begin position="263"/>
        <end position="289"/>
    </location>
</feature>
<dbReference type="PANTHER" id="PTHR48090:SF7">
    <property type="entry name" value="RFBJ PROTEIN"/>
    <property type="match status" value="1"/>
</dbReference>
<dbReference type="NCBIfam" id="TIGR04182">
    <property type="entry name" value="glyco_TIGR04182"/>
    <property type="match status" value="1"/>
</dbReference>
<dbReference type="PANTHER" id="PTHR48090">
    <property type="entry name" value="UNDECAPRENYL-PHOSPHATE 4-DEOXY-4-FORMAMIDO-L-ARABINOSE TRANSFERASE-RELATED"/>
    <property type="match status" value="1"/>
</dbReference>
<keyword evidence="1" id="KW-0472">Membrane</keyword>
<gene>
    <name evidence="3" type="ordered locus">Mboo_1802</name>
</gene>
<dbReference type="GO" id="GO:0016757">
    <property type="term" value="F:glycosyltransferase activity"/>
    <property type="evidence" value="ECO:0007669"/>
    <property type="project" value="InterPro"/>
</dbReference>
<feature type="transmembrane region" description="Helical" evidence="1">
    <location>
        <begin position="228"/>
        <end position="251"/>
    </location>
</feature>
<dbReference type="CDD" id="cd04179">
    <property type="entry name" value="DPM_DPG-synthase_like"/>
    <property type="match status" value="1"/>
</dbReference>
<dbReference type="InterPro" id="IPR050256">
    <property type="entry name" value="Glycosyltransferase_2"/>
</dbReference>
<dbReference type="eggNOG" id="arCOG00894">
    <property type="taxonomic scope" value="Archaea"/>
</dbReference>
<dbReference type="OrthoDB" id="103472at2157"/>
<name>A7I9A7_METB6</name>
<evidence type="ECO:0000313" key="3">
    <source>
        <dbReference type="EMBL" id="ABS56318.1"/>
    </source>
</evidence>
<dbReference type="CAZy" id="GT2">
    <property type="family name" value="Glycosyltransferase Family 2"/>
</dbReference>
<dbReference type="InterPro" id="IPR029044">
    <property type="entry name" value="Nucleotide-diphossugar_trans"/>
</dbReference>
<reference evidence="4" key="1">
    <citation type="journal article" date="2015" name="Microbiology">
        <title>Genome of Methanoregula boonei 6A8 reveals adaptations to oligotrophic peatland environments.</title>
        <authorList>
            <person name="Braeuer S."/>
            <person name="Cadillo-Quiroz H."/>
            <person name="Kyrpides N."/>
            <person name="Woyke T."/>
            <person name="Goodwin L."/>
            <person name="Detter C."/>
            <person name="Podell S."/>
            <person name="Yavitt J.B."/>
            <person name="Zinder S.H."/>
        </authorList>
    </citation>
    <scope>NUCLEOTIDE SEQUENCE [LARGE SCALE GENOMIC DNA]</scope>
    <source>
        <strain evidence="4">DSM 21154 / JCM 14090 / 6A8</strain>
    </source>
</reference>
<protein>
    <submittedName>
        <fullName evidence="3">Glycosyl transferase, family 2</fullName>
    </submittedName>
</protein>
<keyword evidence="3" id="KW-0808">Transferase</keyword>
<evidence type="ECO:0000259" key="2">
    <source>
        <dbReference type="Pfam" id="PF00535"/>
    </source>
</evidence>
<feature type="domain" description="Glycosyltransferase 2-like" evidence="2">
    <location>
        <begin position="9"/>
        <end position="152"/>
    </location>
</feature>
<dbReference type="EMBL" id="CP000780">
    <property type="protein sequence ID" value="ABS56318.1"/>
    <property type="molecule type" value="Genomic_DNA"/>
</dbReference>
<dbReference type="Pfam" id="PF00535">
    <property type="entry name" value="Glycos_transf_2"/>
    <property type="match status" value="1"/>
</dbReference>
<keyword evidence="1" id="KW-1133">Transmembrane helix</keyword>
<dbReference type="HOGENOM" id="CLU_033536_7_3_2"/>
<dbReference type="InterPro" id="IPR026456">
    <property type="entry name" value="GCTrfase_AglJ"/>
</dbReference>
<dbReference type="SUPFAM" id="SSF53448">
    <property type="entry name" value="Nucleotide-diphospho-sugar transferases"/>
    <property type="match status" value="1"/>
</dbReference>
<dbReference type="InterPro" id="IPR001173">
    <property type="entry name" value="Glyco_trans_2-like"/>
</dbReference>
<dbReference type="AlphaFoldDB" id="A7I9A7"/>
<proteinExistence type="predicted"/>
<keyword evidence="1" id="KW-0812">Transmembrane</keyword>
<dbReference type="STRING" id="456442.Mboo_1802"/>
<dbReference type="GeneID" id="5411981"/>